<dbReference type="InterPro" id="IPR054276">
    <property type="entry name" value="DUF7007"/>
</dbReference>
<reference evidence="2 3" key="1">
    <citation type="submission" date="2019-12" db="EMBL/GenBank/DDBJ databases">
        <title>Whole-genome sequencing of Allorhizobium vitis.</title>
        <authorList>
            <person name="Gan H.M."/>
            <person name="Szegedi E."/>
            <person name="Burr T."/>
            <person name="Savka M.A."/>
        </authorList>
    </citation>
    <scope>NUCLEOTIDE SEQUENCE [LARGE SCALE GENOMIC DNA]</scope>
    <source>
        <strain evidence="2 3">CG516</strain>
    </source>
</reference>
<proteinExistence type="predicted"/>
<dbReference type="EMBL" id="WPHR01000031">
    <property type="protein sequence ID" value="MUZ75528.1"/>
    <property type="molecule type" value="Genomic_DNA"/>
</dbReference>
<sequence>MAEILDEIAAEQAAHETELQALNRPAIRAGASTPWGMAQVSRQFADGIVLHSTASHGGFHLAENANAIVHALYRNDTEFYEEDCEWAKVAHAFPQLFTAYERRLADRTLRDFYPDAYERVTGAILNGSQSHMRDRQEFESRHRNDWVVIAALNSDHLPGFVECIATLGGIRGETGERRFLVPRSDYVIGRHGFVIDPLKHQPYDGPSSFVTWAARQ</sequence>
<gene>
    <name evidence="2" type="ORF">GOZ90_22925</name>
</gene>
<evidence type="ECO:0000313" key="2">
    <source>
        <dbReference type="EMBL" id="MUZ75528.1"/>
    </source>
</evidence>
<dbReference type="AlphaFoldDB" id="A0A6L6VKX1"/>
<protein>
    <recommendedName>
        <fullName evidence="1">DUF7007 domain-containing protein</fullName>
    </recommendedName>
</protein>
<dbReference type="Pfam" id="PF22653">
    <property type="entry name" value="DUF7007"/>
    <property type="match status" value="1"/>
</dbReference>
<accession>A0A6L6VKX1</accession>
<name>A0A6L6VKX1_AGRVI</name>
<evidence type="ECO:0000313" key="3">
    <source>
        <dbReference type="Proteomes" id="UP000477951"/>
    </source>
</evidence>
<dbReference type="Proteomes" id="UP000477951">
    <property type="component" value="Unassembled WGS sequence"/>
</dbReference>
<organism evidence="2 3">
    <name type="scientific">Agrobacterium vitis</name>
    <name type="common">Rhizobium vitis</name>
    <dbReference type="NCBI Taxonomy" id="373"/>
    <lineage>
        <taxon>Bacteria</taxon>
        <taxon>Pseudomonadati</taxon>
        <taxon>Pseudomonadota</taxon>
        <taxon>Alphaproteobacteria</taxon>
        <taxon>Hyphomicrobiales</taxon>
        <taxon>Rhizobiaceae</taxon>
        <taxon>Rhizobium/Agrobacterium group</taxon>
        <taxon>Agrobacterium</taxon>
    </lineage>
</organism>
<evidence type="ECO:0000259" key="1">
    <source>
        <dbReference type="Pfam" id="PF22653"/>
    </source>
</evidence>
<feature type="domain" description="DUF7007" evidence="1">
    <location>
        <begin position="29"/>
        <end position="142"/>
    </location>
</feature>
<dbReference type="RefSeq" id="WP_156616231.1">
    <property type="nucleotide sequence ID" value="NZ_WPHR01000031.1"/>
</dbReference>
<comment type="caution">
    <text evidence="2">The sequence shown here is derived from an EMBL/GenBank/DDBJ whole genome shotgun (WGS) entry which is preliminary data.</text>
</comment>